<dbReference type="EMBL" id="NVYO01000001">
    <property type="protein sequence ID" value="PBQ22927.1"/>
    <property type="molecule type" value="Genomic_DNA"/>
</dbReference>
<proteinExistence type="predicted"/>
<reference evidence="2" key="2">
    <citation type="submission" date="2018-05" db="EMBL/GenBank/DDBJ databases">
        <title>Genome Comparison of Lactic Acid Bacteria Isolated from non-Wheat Sourdough.</title>
        <authorList>
            <person name="Rice T."/>
            <person name="Axel C."/>
            <person name="Lynch K.M."/>
            <person name="Benz C."/>
            <person name="Arendt E.K."/>
            <person name="Coffey A."/>
        </authorList>
    </citation>
    <scope>NUCLEOTIDE SEQUENCE</scope>
    <source>
        <strain evidence="2">TR055</strain>
    </source>
</reference>
<reference evidence="1 3" key="1">
    <citation type="submission" date="2017-09" db="EMBL/GenBank/DDBJ databases">
        <title>Genome sequence of Lactobacillus brevis D7.</title>
        <authorList>
            <person name="Kwon M.-S."/>
            <person name="Lim S.K."/>
            <person name="Choi H.-J."/>
        </authorList>
    </citation>
    <scope>NUCLEOTIDE SEQUENCE [LARGE SCALE GENOMIC DNA]</scope>
    <source>
        <strain evidence="1 3">D7</strain>
    </source>
</reference>
<evidence type="ECO:0000313" key="1">
    <source>
        <dbReference type="EMBL" id="PBQ22927.1"/>
    </source>
</evidence>
<accession>A0A1X0XRH1</accession>
<gene>
    <name evidence="1" type="ORF">CNR29_02380</name>
    <name evidence="2" type="ORF">DIS17_01780</name>
</gene>
<dbReference type="Proteomes" id="UP000217918">
    <property type="component" value="Unassembled WGS sequence"/>
</dbReference>
<comment type="caution">
    <text evidence="1">The sequence shown here is derived from an EMBL/GenBank/DDBJ whole genome shotgun (WGS) entry which is preliminary data.</text>
</comment>
<dbReference type="AlphaFoldDB" id="A0A1X0XRH1"/>
<evidence type="ECO:0000313" key="3">
    <source>
        <dbReference type="Proteomes" id="UP000217918"/>
    </source>
</evidence>
<evidence type="ECO:0000313" key="2">
    <source>
        <dbReference type="EMBL" id="TOZ05405.1"/>
    </source>
</evidence>
<organism evidence="1 3">
    <name type="scientific">Levilactobacillus brevis</name>
    <name type="common">Lactobacillus brevis</name>
    <dbReference type="NCBI Taxonomy" id="1580"/>
    <lineage>
        <taxon>Bacteria</taxon>
        <taxon>Bacillati</taxon>
        <taxon>Bacillota</taxon>
        <taxon>Bacilli</taxon>
        <taxon>Lactobacillales</taxon>
        <taxon>Lactobacillaceae</taxon>
        <taxon>Levilactobacillus</taxon>
    </lineage>
</organism>
<name>A0A1X0XRH1_LEVBR</name>
<dbReference type="EMBL" id="QFDK01000002">
    <property type="protein sequence ID" value="TOZ05405.1"/>
    <property type="molecule type" value="Genomic_DNA"/>
</dbReference>
<protein>
    <submittedName>
        <fullName evidence="1">Uncharacterized protein</fullName>
    </submittedName>
</protein>
<sequence length="82" mass="8752">MVAAPVERFDGAGSQNVRDHELPCGAAEVSAGHSVNNDERLSIDNNLGGNADFNSSLMVLTIGDFFIGEIIRRTSVCQLLMS</sequence>
<dbReference type="Proteomes" id="UP000785759">
    <property type="component" value="Unassembled WGS sequence"/>
</dbReference>